<evidence type="ECO:0000313" key="3">
    <source>
        <dbReference type="Proteomes" id="UP001059480"/>
    </source>
</evidence>
<dbReference type="Proteomes" id="UP001059480">
    <property type="component" value="Unassembled WGS sequence"/>
</dbReference>
<dbReference type="EMBL" id="JANHNZ010000006">
    <property type="protein sequence ID" value="MCQ9210302.1"/>
    <property type="molecule type" value="Genomic_DNA"/>
</dbReference>
<dbReference type="RefSeq" id="WP_256945414.1">
    <property type="nucleotide sequence ID" value="NZ_JANHNZ010000006.1"/>
</dbReference>
<organism evidence="2 3">
    <name type="scientific">Granulicatella seriolae</name>
    <dbReference type="NCBI Taxonomy" id="2967226"/>
    <lineage>
        <taxon>Bacteria</taxon>
        <taxon>Bacillati</taxon>
        <taxon>Bacillota</taxon>
        <taxon>Bacilli</taxon>
        <taxon>Lactobacillales</taxon>
        <taxon>Carnobacteriaceae</taxon>
        <taxon>Granulicatella</taxon>
    </lineage>
</organism>
<sequence length="285" mass="30955">MKRLLMWVSSDFKGLESSLTIKDAILKSEGRTIICDISAETSPLYKEVTNGELLAAFGSDLLLLKDIDVKNPIISGLENEAQPLEKLRDLTGLGVGINLEITDYGPKFKSFNSESLVAAINLNPDFISLTGYNKPEVTPERIREDLKMIRTRYDGFLMLNPVVSHGMELDITNLISYIDAGTDLIVLPAPGSVPGVTEDLLFNLTTEIRKKGALVSATVGTSQESTDESTIKKIALSAKRSGVDVFELGDAGASGIASLENIFSASIAVRGKRHTYTRMARSAKR</sequence>
<dbReference type="Pfam" id="PF25509">
    <property type="entry name" value="DUF7916"/>
    <property type="match status" value="1"/>
</dbReference>
<comment type="caution">
    <text evidence="2">The sequence shown here is derived from an EMBL/GenBank/DDBJ whole genome shotgun (WGS) entry which is preliminary data.</text>
</comment>
<name>A0ABT1WPN1_9LACT</name>
<proteinExistence type="predicted"/>
<evidence type="ECO:0000259" key="1">
    <source>
        <dbReference type="Pfam" id="PF25509"/>
    </source>
</evidence>
<accession>A0ABT1WPN1</accession>
<protein>
    <recommendedName>
        <fullName evidence="1">DUF7916 domain-containing protein</fullName>
    </recommendedName>
</protein>
<dbReference type="InterPro" id="IPR057238">
    <property type="entry name" value="DUF7916"/>
</dbReference>
<reference evidence="2" key="2">
    <citation type="journal article" date="2023" name="Curr. Microbiol.">
        <title>Granulicatella seriolae sp. nov., a Novel Facultative Anaerobe Isolated from Yellowtail Marine Fish.</title>
        <authorList>
            <person name="Lee M."/>
            <person name="Choi Y.J."/>
            <person name="Farooq A."/>
            <person name="Jeong J.B."/>
            <person name="Jung M.Y."/>
        </authorList>
    </citation>
    <scope>NUCLEOTIDE SEQUENCE</scope>
    <source>
        <strain evidence="2">S8</strain>
    </source>
</reference>
<feature type="domain" description="DUF7916" evidence="1">
    <location>
        <begin position="10"/>
        <end position="285"/>
    </location>
</feature>
<reference evidence="2" key="1">
    <citation type="submission" date="2022-07" db="EMBL/GenBank/DDBJ databases">
        <authorList>
            <person name="Jung M.-Y."/>
            <person name="Lee M."/>
        </authorList>
    </citation>
    <scope>NUCLEOTIDE SEQUENCE</scope>
    <source>
        <strain evidence="2">S8</strain>
    </source>
</reference>
<evidence type="ECO:0000313" key="2">
    <source>
        <dbReference type="EMBL" id="MCQ9210302.1"/>
    </source>
</evidence>
<reference evidence="2" key="3">
    <citation type="journal article" date="2023" name="Microbiol. Resour. Announc.">
        <title>Draft Genome Sequence of Granulicatella sp. Strain S8, Isolated from a Marine Fish, Seriola quinqueradiata.</title>
        <authorList>
            <person name="Lee M."/>
            <person name="Farooq A."/>
            <person name="Jeong J.B."/>
            <person name="Jung M.Y."/>
        </authorList>
    </citation>
    <scope>NUCLEOTIDE SEQUENCE</scope>
    <source>
        <strain evidence="2">S8</strain>
    </source>
</reference>
<keyword evidence="3" id="KW-1185">Reference proteome</keyword>
<gene>
    <name evidence="2" type="ORF">NPA36_07035</name>
</gene>